<accession>A0A5C6AEX2</accession>
<evidence type="ECO:0000256" key="1">
    <source>
        <dbReference type="SAM" id="MobiDB-lite"/>
    </source>
</evidence>
<keyword evidence="2" id="KW-0812">Transmembrane</keyword>
<gene>
    <name evidence="3" type="ORF">Pla108_20220</name>
</gene>
<organism evidence="3 4">
    <name type="scientific">Botrimarina colliarenosi</name>
    <dbReference type="NCBI Taxonomy" id="2528001"/>
    <lineage>
        <taxon>Bacteria</taxon>
        <taxon>Pseudomonadati</taxon>
        <taxon>Planctomycetota</taxon>
        <taxon>Planctomycetia</taxon>
        <taxon>Pirellulales</taxon>
        <taxon>Lacipirellulaceae</taxon>
        <taxon>Botrimarina</taxon>
    </lineage>
</organism>
<dbReference type="InterPro" id="IPR007813">
    <property type="entry name" value="PilN"/>
</dbReference>
<proteinExistence type="predicted"/>
<reference evidence="3 4" key="1">
    <citation type="submission" date="2019-02" db="EMBL/GenBank/DDBJ databases">
        <title>Deep-cultivation of Planctomycetes and their phenomic and genomic characterization uncovers novel biology.</title>
        <authorList>
            <person name="Wiegand S."/>
            <person name="Jogler M."/>
            <person name="Boedeker C."/>
            <person name="Pinto D."/>
            <person name="Vollmers J."/>
            <person name="Rivas-Marin E."/>
            <person name="Kohn T."/>
            <person name="Peeters S.H."/>
            <person name="Heuer A."/>
            <person name="Rast P."/>
            <person name="Oberbeckmann S."/>
            <person name="Bunk B."/>
            <person name="Jeske O."/>
            <person name="Meyerdierks A."/>
            <person name="Storesund J.E."/>
            <person name="Kallscheuer N."/>
            <person name="Luecker S."/>
            <person name="Lage O.M."/>
            <person name="Pohl T."/>
            <person name="Merkel B.J."/>
            <person name="Hornburger P."/>
            <person name="Mueller R.-W."/>
            <person name="Bruemmer F."/>
            <person name="Labrenz M."/>
            <person name="Spormann A.M."/>
            <person name="Op Den Camp H."/>
            <person name="Overmann J."/>
            <person name="Amann R."/>
            <person name="Jetten M.S.M."/>
            <person name="Mascher T."/>
            <person name="Medema M.H."/>
            <person name="Devos D.P."/>
            <person name="Kaster A.-K."/>
            <person name="Ovreas L."/>
            <person name="Rohde M."/>
            <person name="Galperin M.Y."/>
            <person name="Jogler C."/>
        </authorList>
    </citation>
    <scope>NUCLEOTIDE SEQUENCE [LARGE SCALE GENOMIC DNA]</scope>
    <source>
        <strain evidence="3 4">Pla108</strain>
    </source>
</reference>
<evidence type="ECO:0008006" key="5">
    <source>
        <dbReference type="Google" id="ProtNLM"/>
    </source>
</evidence>
<feature type="region of interest" description="Disordered" evidence="1">
    <location>
        <begin position="1"/>
        <end position="21"/>
    </location>
</feature>
<dbReference type="Gene3D" id="3.30.1490.300">
    <property type="match status" value="1"/>
</dbReference>
<feature type="transmembrane region" description="Helical" evidence="2">
    <location>
        <begin position="349"/>
        <end position="370"/>
    </location>
</feature>
<evidence type="ECO:0000313" key="4">
    <source>
        <dbReference type="Proteomes" id="UP000317421"/>
    </source>
</evidence>
<protein>
    <recommendedName>
        <fullName evidence="5">Competence protein A</fullName>
    </recommendedName>
</protein>
<sequence>MKKSNEDRRQASDRRNVSSRRRHAESRRISIELCHSVLRVALVIDSENSNLPVLRTLSIPWRKKAKDLLCPEGRVELAAALRSLVNQERLAGCQVAFAISSTLCVNRATSGATAKVEQELGELRERSQMYLSLGPGAKTAAIARKNIDARHEHALVTVTNERTLALLVEAAESAGLTVAVVESALVALSRLQGRLEPEEPSSVLMVQLDEDRFEVGVSQRGQLLVEYRPSSDSTTDRLGKVVDDHHDRLKRFCQRQYGVGAGDIERMWLVGEPGEVAATDAITRRKIATSVLPLDALTDLWTVQDAEPMSAEMGAALGLALRGRDDASSVSPNLMDAIHAGAKQPIRPFLMRAATPLVAALLLAAGLWLFNLEQRSELMALRSEVEAAKPVYLQGQRLSKQLADATLEIEHLSRLEKKIPERQMTPLIQGVGFCLPDDVWLKALRFSDLGSVTLEGASYTEGSLYDFVHNLEDAPTFQEVALRGTGVEQTPQGPATSFGVDLGVATATTASGEVKP</sequence>
<dbReference type="Proteomes" id="UP000317421">
    <property type="component" value="Unassembled WGS sequence"/>
</dbReference>
<keyword evidence="2" id="KW-0472">Membrane</keyword>
<comment type="caution">
    <text evidence="3">The sequence shown here is derived from an EMBL/GenBank/DDBJ whole genome shotgun (WGS) entry which is preliminary data.</text>
</comment>
<name>A0A5C6AEX2_9BACT</name>
<dbReference type="Pfam" id="PF05137">
    <property type="entry name" value="PilN"/>
    <property type="match status" value="1"/>
</dbReference>
<keyword evidence="2" id="KW-1133">Transmembrane helix</keyword>
<dbReference type="EMBL" id="SJPR01000002">
    <property type="protein sequence ID" value="TWT97868.1"/>
    <property type="molecule type" value="Genomic_DNA"/>
</dbReference>
<dbReference type="AlphaFoldDB" id="A0A5C6AEX2"/>
<dbReference type="OrthoDB" id="290652at2"/>
<evidence type="ECO:0000313" key="3">
    <source>
        <dbReference type="EMBL" id="TWT97868.1"/>
    </source>
</evidence>
<dbReference type="Gene3D" id="3.30.420.40">
    <property type="match status" value="2"/>
</dbReference>
<dbReference type="RefSeq" id="WP_146444762.1">
    <property type="nucleotide sequence ID" value="NZ_SJPR01000002.1"/>
</dbReference>
<evidence type="ECO:0000256" key="2">
    <source>
        <dbReference type="SAM" id="Phobius"/>
    </source>
</evidence>
<keyword evidence="4" id="KW-1185">Reference proteome</keyword>
<feature type="compositionally biased region" description="Basic and acidic residues" evidence="1">
    <location>
        <begin position="1"/>
        <end position="16"/>
    </location>
</feature>